<organism evidence="1 2">
    <name type="scientific">Parnassius apollo</name>
    <name type="common">Apollo butterfly</name>
    <name type="synonym">Papilio apollo</name>
    <dbReference type="NCBI Taxonomy" id="110799"/>
    <lineage>
        <taxon>Eukaryota</taxon>
        <taxon>Metazoa</taxon>
        <taxon>Ecdysozoa</taxon>
        <taxon>Arthropoda</taxon>
        <taxon>Hexapoda</taxon>
        <taxon>Insecta</taxon>
        <taxon>Pterygota</taxon>
        <taxon>Neoptera</taxon>
        <taxon>Endopterygota</taxon>
        <taxon>Lepidoptera</taxon>
        <taxon>Glossata</taxon>
        <taxon>Ditrysia</taxon>
        <taxon>Papilionoidea</taxon>
        <taxon>Papilionidae</taxon>
        <taxon>Parnassiinae</taxon>
        <taxon>Parnassini</taxon>
        <taxon>Parnassius</taxon>
        <taxon>Parnassius</taxon>
    </lineage>
</organism>
<evidence type="ECO:0000313" key="2">
    <source>
        <dbReference type="Proteomes" id="UP000691718"/>
    </source>
</evidence>
<name>A0A8S3Y294_PARAO</name>
<reference evidence="1" key="1">
    <citation type="submission" date="2021-04" db="EMBL/GenBank/DDBJ databases">
        <authorList>
            <person name="Tunstrom K."/>
        </authorList>
    </citation>
    <scope>NUCLEOTIDE SEQUENCE</scope>
</reference>
<keyword evidence="2" id="KW-1185">Reference proteome</keyword>
<proteinExistence type="predicted"/>
<gene>
    <name evidence="1" type="ORF">PAPOLLO_LOCUS23625</name>
</gene>
<dbReference type="EMBL" id="CAJQZP010001441">
    <property type="protein sequence ID" value="CAG5046550.1"/>
    <property type="molecule type" value="Genomic_DNA"/>
</dbReference>
<protein>
    <submittedName>
        <fullName evidence="1">(apollo) hypothetical protein</fullName>
    </submittedName>
</protein>
<dbReference type="OrthoDB" id="6927141at2759"/>
<accession>A0A8S3Y294</accession>
<comment type="caution">
    <text evidence="1">The sequence shown here is derived from an EMBL/GenBank/DDBJ whole genome shotgun (WGS) entry which is preliminary data.</text>
</comment>
<dbReference type="Proteomes" id="UP000691718">
    <property type="component" value="Unassembled WGS sequence"/>
</dbReference>
<sequence>MDVQLVKGLLETIQNAMVSNKRYDNLAVLIFDPDKSNDGAAAWCNKLGEELKWSSFEKDAKAGKALRSSALS</sequence>
<evidence type="ECO:0000313" key="1">
    <source>
        <dbReference type="EMBL" id="CAG5046550.1"/>
    </source>
</evidence>
<dbReference type="AlphaFoldDB" id="A0A8S3Y294"/>